<reference evidence="8" key="1">
    <citation type="submission" date="2022-01" db="EMBL/GenBank/DDBJ databases">
        <title>Comparative genomics reveals a dynamic genome evolution in the ectomycorrhizal milk-cap (Lactarius) mushrooms.</title>
        <authorList>
            <consortium name="DOE Joint Genome Institute"/>
            <person name="Lebreton A."/>
            <person name="Tang N."/>
            <person name="Kuo A."/>
            <person name="LaButti K."/>
            <person name="Drula E."/>
            <person name="Barry K."/>
            <person name="Clum A."/>
            <person name="Lipzen A."/>
            <person name="Mousain D."/>
            <person name="Ng V."/>
            <person name="Wang R."/>
            <person name="Wang X."/>
            <person name="Dai Y."/>
            <person name="Henrissat B."/>
            <person name="Grigoriev I.V."/>
            <person name="Guerin-Laguette A."/>
            <person name="Yu F."/>
            <person name="Martin F.M."/>
        </authorList>
    </citation>
    <scope>NUCLEOTIDE SEQUENCE</scope>
    <source>
        <strain evidence="8">QP</strain>
    </source>
</reference>
<accession>A0AAD4QHJ1</accession>
<organism evidence="8 9">
    <name type="scientific">Lactarius akahatsu</name>
    <dbReference type="NCBI Taxonomy" id="416441"/>
    <lineage>
        <taxon>Eukaryota</taxon>
        <taxon>Fungi</taxon>
        <taxon>Dikarya</taxon>
        <taxon>Basidiomycota</taxon>
        <taxon>Agaricomycotina</taxon>
        <taxon>Agaricomycetes</taxon>
        <taxon>Russulales</taxon>
        <taxon>Russulaceae</taxon>
        <taxon>Lactarius</taxon>
    </lineage>
</organism>
<comment type="subcellular location">
    <subcellularLocation>
        <location evidence="1">Membrane</location>
        <topology evidence="1">Multi-pass membrane protein</topology>
    </subcellularLocation>
</comment>
<protein>
    <submittedName>
        <fullName evidence="8">Uncharacterized protein</fullName>
    </submittedName>
</protein>
<dbReference type="Proteomes" id="UP001201163">
    <property type="component" value="Unassembled WGS sequence"/>
</dbReference>
<dbReference type="GO" id="GO:0016020">
    <property type="term" value="C:membrane"/>
    <property type="evidence" value="ECO:0007669"/>
    <property type="project" value="UniProtKB-SubCell"/>
</dbReference>
<evidence type="ECO:0000313" key="8">
    <source>
        <dbReference type="EMBL" id="KAH9000199.1"/>
    </source>
</evidence>
<keyword evidence="3 7" id="KW-0812">Transmembrane</keyword>
<gene>
    <name evidence="8" type="ORF">EDB92DRAFT_1829842</name>
</gene>
<comment type="caution">
    <text evidence="8">The sequence shown here is derived from an EMBL/GenBank/DDBJ whole genome shotgun (WGS) entry which is preliminary data.</text>
</comment>
<sequence>MSATPTQTEPPTPTWPSLYDPLIEFHHLEHHAPIQPGGRYLTHAGDVFRFTFYWTLIFNSLFFLITGGIATFNIIFPSRRDKHGGMTAPPSQKHTPQAAPHSHSMIPLTPVASAQSPDLLLSHPGPAEIMQPGAPQPRKNVHRSRLTYAIFTLFVFLVTAVGASFVESAVVGYVLWAVYTAGDFNISTWLPPVWALLIASSVVLGAFPSVIDRI</sequence>
<dbReference type="PANTHER" id="PTHR22779">
    <property type="entry name" value="SD17342P"/>
    <property type="match status" value="1"/>
</dbReference>
<keyword evidence="5 7" id="KW-0472">Membrane</keyword>
<keyword evidence="4 7" id="KW-1133">Transmembrane helix</keyword>
<evidence type="ECO:0000256" key="4">
    <source>
        <dbReference type="ARBA" id="ARBA00022989"/>
    </source>
</evidence>
<feature type="transmembrane region" description="Helical" evidence="7">
    <location>
        <begin position="52"/>
        <end position="76"/>
    </location>
</feature>
<evidence type="ECO:0000256" key="3">
    <source>
        <dbReference type="ARBA" id="ARBA00022692"/>
    </source>
</evidence>
<evidence type="ECO:0000313" key="9">
    <source>
        <dbReference type="Proteomes" id="UP001201163"/>
    </source>
</evidence>
<evidence type="ECO:0000256" key="2">
    <source>
        <dbReference type="ARBA" id="ARBA00006325"/>
    </source>
</evidence>
<evidence type="ECO:0000256" key="7">
    <source>
        <dbReference type="SAM" id="Phobius"/>
    </source>
</evidence>
<dbReference type="EMBL" id="JAKELL010000002">
    <property type="protein sequence ID" value="KAH9000199.1"/>
    <property type="molecule type" value="Genomic_DNA"/>
</dbReference>
<proteinExistence type="inferred from homology"/>
<dbReference type="InterPro" id="IPR019334">
    <property type="entry name" value="TMEM170A/B/YPR153W-like"/>
</dbReference>
<feature type="region of interest" description="Disordered" evidence="6">
    <location>
        <begin position="83"/>
        <end position="103"/>
    </location>
</feature>
<feature type="transmembrane region" description="Helical" evidence="7">
    <location>
        <begin position="146"/>
        <end position="179"/>
    </location>
</feature>
<name>A0AAD4QHJ1_9AGAM</name>
<feature type="transmembrane region" description="Helical" evidence="7">
    <location>
        <begin position="191"/>
        <end position="211"/>
    </location>
</feature>
<evidence type="ECO:0000256" key="1">
    <source>
        <dbReference type="ARBA" id="ARBA00004141"/>
    </source>
</evidence>
<evidence type="ECO:0000256" key="6">
    <source>
        <dbReference type="SAM" id="MobiDB-lite"/>
    </source>
</evidence>
<keyword evidence="9" id="KW-1185">Reference proteome</keyword>
<evidence type="ECO:0000256" key="5">
    <source>
        <dbReference type="ARBA" id="ARBA00023136"/>
    </source>
</evidence>
<dbReference type="AlphaFoldDB" id="A0AAD4QHJ1"/>
<comment type="similarity">
    <text evidence="2">Belongs to the TMEM170 family.</text>
</comment>
<dbReference type="PANTHER" id="PTHR22779:SF6">
    <property type="entry name" value="SD17342P"/>
    <property type="match status" value="1"/>
</dbReference>